<dbReference type="Gene3D" id="3.40.50.280">
    <property type="entry name" value="Cobalamin-binding domain"/>
    <property type="match status" value="1"/>
</dbReference>
<gene>
    <name evidence="6" type="ORF">FRZ67_02770</name>
</gene>
<dbReference type="Gene3D" id="1.10.1240.10">
    <property type="entry name" value="Methionine synthase domain"/>
    <property type="match status" value="1"/>
</dbReference>
<accession>A0A5B8V4H5</accession>
<protein>
    <submittedName>
        <fullName evidence="6">MerR family transcriptional regulator</fullName>
    </submittedName>
</protein>
<name>A0A5B8V4H5_9BACT</name>
<dbReference type="OrthoDB" id="9800334at2"/>
<keyword evidence="4" id="KW-0804">Transcription</keyword>
<evidence type="ECO:0000256" key="4">
    <source>
        <dbReference type="ARBA" id="ARBA00023163"/>
    </source>
</evidence>
<sequence length="325" mass="38367">MPETYKQTFNYLFNNKIIHVIFFQNDLYLHLMERFTINDIENLTGIKAHTLRIWEKRYNFYNPKRKESNHRYYDNNDLKYILKVAYLYHIGYKISKITKLNNEEINKLTSYKEANGHVEQLFINRLLQHAFEFNNIEFENTLNEAIEMLGFEKCILKVVYSYFEKVGMLWMNDIAVPAQEHFSSNIIRNKIILAIDKLRSSHTTAAPILLFTPEGEYHEIPLLFTSYLLKKYSKPFIYYGINASIKELELFVIQKKADILFFHLITNFTKQPVSDYLLLLSDRFPGKKIIMSGPLACKIEETPDNSHLLTSMAHLLNFAKHGLPN</sequence>
<dbReference type="InterPro" id="IPR047057">
    <property type="entry name" value="MerR_fam"/>
</dbReference>
<dbReference type="GO" id="GO:0003677">
    <property type="term" value="F:DNA binding"/>
    <property type="evidence" value="ECO:0007669"/>
    <property type="project" value="UniProtKB-KW"/>
</dbReference>
<dbReference type="AlphaFoldDB" id="A0A5B8V4H5"/>
<keyword evidence="1" id="KW-0678">Repressor</keyword>
<dbReference type="PROSITE" id="PS50937">
    <property type="entry name" value="HTH_MERR_2"/>
    <property type="match status" value="1"/>
</dbReference>
<dbReference type="PANTHER" id="PTHR30204">
    <property type="entry name" value="REDOX-CYCLING DRUG-SENSING TRANSCRIPTIONAL ACTIVATOR SOXR"/>
    <property type="match status" value="1"/>
</dbReference>
<dbReference type="KEGG" id="pgin:FRZ67_02770"/>
<dbReference type="InterPro" id="IPR000551">
    <property type="entry name" value="MerR-type_HTH_dom"/>
</dbReference>
<dbReference type="Pfam" id="PF02607">
    <property type="entry name" value="B12-binding_2"/>
    <property type="match status" value="1"/>
</dbReference>
<evidence type="ECO:0000259" key="5">
    <source>
        <dbReference type="PROSITE" id="PS50937"/>
    </source>
</evidence>
<dbReference type="InterPro" id="IPR003759">
    <property type="entry name" value="Cbl-bd_cap"/>
</dbReference>
<dbReference type="InterPro" id="IPR036594">
    <property type="entry name" value="Meth_synthase_dom"/>
</dbReference>
<organism evidence="6 7">
    <name type="scientific">Panacibacter ginsenosidivorans</name>
    <dbReference type="NCBI Taxonomy" id="1813871"/>
    <lineage>
        <taxon>Bacteria</taxon>
        <taxon>Pseudomonadati</taxon>
        <taxon>Bacteroidota</taxon>
        <taxon>Chitinophagia</taxon>
        <taxon>Chitinophagales</taxon>
        <taxon>Chitinophagaceae</taxon>
        <taxon>Panacibacter</taxon>
    </lineage>
</organism>
<dbReference type="SMART" id="SM00422">
    <property type="entry name" value="HTH_MERR"/>
    <property type="match status" value="1"/>
</dbReference>
<dbReference type="PANTHER" id="PTHR30204:SF69">
    <property type="entry name" value="MERR-FAMILY TRANSCRIPTIONAL REGULATOR"/>
    <property type="match status" value="1"/>
</dbReference>
<dbReference type="EMBL" id="CP042435">
    <property type="protein sequence ID" value="QEC66280.1"/>
    <property type="molecule type" value="Genomic_DNA"/>
</dbReference>
<evidence type="ECO:0000313" key="7">
    <source>
        <dbReference type="Proteomes" id="UP000321533"/>
    </source>
</evidence>
<evidence type="ECO:0000256" key="3">
    <source>
        <dbReference type="ARBA" id="ARBA00023125"/>
    </source>
</evidence>
<keyword evidence="2" id="KW-0805">Transcription regulation</keyword>
<keyword evidence="3" id="KW-0238">DNA-binding</keyword>
<dbReference type="SUPFAM" id="SSF46955">
    <property type="entry name" value="Putative DNA-binding domain"/>
    <property type="match status" value="1"/>
</dbReference>
<dbReference type="InterPro" id="IPR009061">
    <property type="entry name" value="DNA-bd_dom_put_sf"/>
</dbReference>
<evidence type="ECO:0000256" key="1">
    <source>
        <dbReference type="ARBA" id="ARBA00022491"/>
    </source>
</evidence>
<dbReference type="Pfam" id="PF13411">
    <property type="entry name" value="MerR_1"/>
    <property type="match status" value="1"/>
</dbReference>
<evidence type="ECO:0000313" key="6">
    <source>
        <dbReference type="EMBL" id="QEC66280.1"/>
    </source>
</evidence>
<feature type="domain" description="HTH merR-type" evidence="5">
    <location>
        <begin position="34"/>
        <end position="103"/>
    </location>
</feature>
<keyword evidence="7" id="KW-1185">Reference proteome</keyword>
<dbReference type="Gene3D" id="1.10.1660.10">
    <property type="match status" value="1"/>
</dbReference>
<reference evidence="6 7" key="1">
    <citation type="journal article" date="2016" name="Int. J. Syst. Evol. Microbiol.">
        <title>Panacibacter ginsenosidivorans gen. nov., sp. nov., with ginsenoside converting activity isolated from soil of a ginseng field.</title>
        <authorList>
            <person name="Siddiqi M.Z."/>
            <person name="Muhammad Shafi S."/>
            <person name="Choi K.D."/>
            <person name="Im W.T."/>
        </authorList>
    </citation>
    <scope>NUCLEOTIDE SEQUENCE [LARGE SCALE GENOMIC DNA]</scope>
    <source>
        <strain evidence="6 7">Gsoil1550</strain>
    </source>
</reference>
<evidence type="ECO:0000256" key="2">
    <source>
        <dbReference type="ARBA" id="ARBA00023015"/>
    </source>
</evidence>
<dbReference type="GO" id="GO:0003700">
    <property type="term" value="F:DNA-binding transcription factor activity"/>
    <property type="evidence" value="ECO:0007669"/>
    <property type="project" value="InterPro"/>
</dbReference>
<dbReference type="Proteomes" id="UP000321533">
    <property type="component" value="Chromosome"/>
</dbReference>
<dbReference type="RefSeq" id="WP_147188080.1">
    <property type="nucleotide sequence ID" value="NZ_CP042435.1"/>
</dbReference>
<proteinExistence type="predicted"/>